<gene>
    <name evidence="7" type="ORF">MNBD_CHLOROFLEXI01-1773</name>
</gene>
<feature type="transmembrane region" description="Helical" evidence="5">
    <location>
        <begin position="34"/>
        <end position="53"/>
    </location>
</feature>
<keyword evidence="3 5" id="KW-1133">Transmembrane helix</keyword>
<feature type="domain" description="EamA" evidence="6">
    <location>
        <begin position="34"/>
        <end position="167"/>
    </location>
</feature>
<keyword evidence="2 5" id="KW-0812">Transmembrane</keyword>
<feature type="transmembrane region" description="Helical" evidence="5">
    <location>
        <begin position="293"/>
        <end position="311"/>
    </location>
</feature>
<feature type="domain" description="EamA" evidence="6">
    <location>
        <begin position="177"/>
        <end position="309"/>
    </location>
</feature>
<organism evidence="7">
    <name type="scientific">hydrothermal vent metagenome</name>
    <dbReference type="NCBI Taxonomy" id="652676"/>
    <lineage>
        <taxon>unclassified sequences</taxon>
        <taxon>metagenomes</taxon>
        <taxon>ecological metagenomes</taxon>
    </lineage>
</organism>
<feature type="transmembrane region" description="Helical" evidence="5">
    <location>
        <begin position="59"/>
        <end position="85"/>
    </location>
</feature>
<name>A0A3B0VUT9_9ZZZZ</name>
<evidence type="ECO:0000313" key="7">
    <source>
        <dbReference type="EMBL" id="VAW42842.1"/>
    </source>
</evidence>
<dbReference type="InterPro" id="IPR000620">
    <property type="entry name" value="EamA_dom"/>
</dbReference>
<feature type="transmembrane region" description="Helical" evidence="5">
    <location>
        <begin position="178"/>
        <end position="196"/>
    </location>
</feature>
<feature type="transmembrane region" description="Helical" evidence="5">
    <location>
        <begin position="97"/>
        <end position="118"/>
    </location>
</feature>
<dbReference type="PANTHER" id="PTHR32322:SF2">
    <property type="entry name" value="EAMA DOMAIN-CONTAINING PROTEIN"/>
    <property type="match status" value="1"/>
</dbReference>
<evidence type="ECO:0000256" key="5">
    <source>
        <dbReference type="SAM" id="Phobius"/>
    </source>
</evidence>
<comment type="subcellular location">
    <subcellularLocation>
        <location evidence="1">Membrane</location>
        <topology evidence="1">Multi-pass membrane protein</topology>
    </subcellularLocation>
</comment>
<accession>A0A3B0VUT9</accession>
<feature type="transmembrane region" description="Helical" evidence="5">
    <location>
        <begin position="239"/>
        <end position="256"/>
    </location>
</feature>
<dbReference type="InterPro" id="IPR037185">
    <property type="entry name" value="EmrE-like"/>
</dbReference>
<evidence type="ECO:0000256" key="3">
    <source>
        <dbReference type="ARBA" id="ARBA00022989"/>
    </source>
</evidence>
<sequence length="333" mass="36139">MSTPPSKTPLVSITPQNKLSEETPVSNSSQKWQLGLLWGLLSPLFLGTVPILAKVSYAAGVNVLTVVAFRTVIAAVFMWLGMFIFKRNLIRSSLPAVASSMLAGAINGLGSIFFYSSLTRIDASLGQLVNISYLIFVTIFLRLAGQAISFITILRTMLAVGAIYLLTRGGAGPDDWLGVGMMLFAAITYAIQLVLSQRILLDIPAPTMTLYAITAMAVVVTIAWFIAPTNLLLVSTEGWQAIGLMALVTALSRLTLFLGVKAMGSMQTALLGVFEVVVTIVIAAVFLGERLTGLQWVGAAILLASIFMVRFEKGVPRFIDWWQFLWRRSLSKK</sequence>
<dbReference type="InterPro" id="IPR050638">
    <property type="entry name" value="AA-Vitamin_Transporters"/>
</dbReference>
<dbReference type="AlphaFoldDB" id="A0A3B0VUT9"/>
<dbReference type="GO" id="GO:0016020">
    <property type="term" value="C:membrane"/>
    <property type="evidence" value="ECO:0007669"/>
    <property type="project" value="UniProtKB-SubCell"/>
</dbReference>
<protein>
    <recommendedName>
        <fullName evidence="6">EamA domain-containing protein</fullName>
    </recommendedName>
</protein>
<feature type="transmembrane region" description="Helical" evidence="5">
    <location>
        <begin position="208"/>
        <end position="227"/>
    </location>
</feature>
<evidence type="ECO:0000256" key="4">
    <source>
        <dbReference type="ARBA" id="ARBA00023136"/>
    </source>
</evidence>
<evidence type="ECO:0000256" key="1">
    <source>
        <dbReference type="ARBA" id="ARBA00004141"/>
    </source>
</evidence>
<dbReference type="EMBL" id="UOEU01000969">
    <property type="protein sequence ID" value="VAW42842.1"/>
    <property type="molecule type" value="Genomic_DNA"/>
</dbReference>
<reference evidence="7" key="1">
    <citation type="submission" date="2018-06" db="EMBL/GenBank/DDBJ databases">
        <authorList>
            <person name="Zhirakovskaya E."/>
        </authorList>
    </citation>
    <scope>NUCLEOTIDE SEQUENCE</scope>
</reference>
<evidence type="ECO:0000259" key="6">
    <source>
        <dbReference type="Pfam" id="PF00892"/>
    </source>
</evidence>
<dbReference type="SUPFAM" id="SSF103481">
    <property type="entry name" value="Multidrug resistance efflux transporter EmrE"/>
    <property type="match status" value="2"/>
</dbReference>
<evidence type="ECO:0000256" key="2">
    <source>
        <dbReference type="ARBA" id="ARBA00022692"/>
    </source>
</evidence>
<feature type="transmembrane region" description="Helical" evidence="5">
    <location>
        <begin position="124"/>
        <end position="141"/>
    </location>
</feature>
<dbReference type="PANTHER" id="PTHR32322">
    <property type="entry name" value="INNER MEMBRANE TRANSPORTER"/>
    <property type="match status" value="1"/>
</dbReference>
<dbReference type="Pfam" id="PF00892">
    <property type="entry name" value="EamA"/>
    <property type="match status" value="2"/>
</dbReference>
<feature type="transmembrane region" description="Helical" evidence="5">
    <location>
        <begin position="148"/>
        <end position="166"/>
    </location>
</feature>
<proteinExistence type="predicted"/>
<keyword evidence="4 5" id="KW-0472">Membrane</keyword>
<feature type="transmembrane region" description="Helical" evidence="5">
    <location>
        <begin position="268"/>
        <end position="287"/>
    </location>
</feature>